<sequence>MSEQYCINVRIVDWFFNIKVHFTKWQHELLSFTQIHAHMYMHVCIPT</sequence>
<dbReference type="AlphaFoldDB" id="A0A0E9W8Q6"/>
<accession>A0A0E9W8Q6</accession>
<reference evidence="1" key="2">
    <citation type="journal article" date="2015" name="Fish Shellfish Immunol.">
        <title>Early steps in the European eel (Anguilla anguilla)-Vibrio vulnificus interaction in the gills: Role of the RtxA13 toxin.</title>
        <authorList>
            <person name="Callol A."/>
            <person name="Pajuelo D."/>
            <person name="Ebbesson L."/>
            <person name="Teles M."/>
            <person name="MacKenzie S."/>
            <person name="Amaro C."/>
        </authorList>
    </citation>
    <scope>NUCLEOTIDE SEQUENCE</scope>
</reference>
<name>A0A0E9W8Q6_ANGAN</name>
<organism evidence="1">
    <name type="scientific">Anguilla anguilla</name>
    <name type="common">European freshwater eel</name>
    <name type="synonym">Muraena anguilla</name>
    <dbReference type="NCBI Taxonomy" id="7936"/>
    <lineage>
        <taxon>Eukaryota</taxon>
        <taxon>Metazoa</taxon>
        <taxon>Chordata</taxon>
        <taxon>Craniata</taxon>
        <taxon>Vertebrata</taxon>
        <taxon>Euteleostomi</taxon>
        <taxon>Actinopterygii</taxon>
        <taxon>Neopterygii</taxon>
        <taxon>Teleostei</taxon>
        <taxon>Anguilliformes</taxon>
        <taxon>Anguillidae</taxon>
        <taxon>Anguilla</taxon>
    </lineage>
</organism>
<dbReference type="EMBL" id="GBXM01021871">
    <property type="protein sequence ID" value="JAH86706.1"/>
    <property type="molecule type" value="Transcribed_RNA"/>
</dbReference>
<evidence type="ECO:0000313" key="1">
    <source>
        <dbReference type="EMBL" id="JAH86706.1"/>
    </source>
</evidence>
<reference evidence="1" key="1">
    <citation type="submission" date="2014-11" db="EMBL/GenBank/DDBJ databases">
        <authorList>
            <person name="Amaro Gonzalez C."/>
        </authorList>
    </citation>
    <scope>NUCLEOTIDE SEQUENCE</scope>
</reference>
<protein>
    <submittedName>
        <fullName evidence="1">Uncharacterized protein</fullName>
    </submittedName>
</protein>
<proteinExistence type="predicted"/>